<dbReference type="KEGG" id="pace:A6070_02900"/>
<reference evidence="1 2" key="1">
    <citation type="journal article" date="2017" name="Genome Announc.">
        <title>Complete Genome Sequences of Two Acetylene-Fermenting Pelobacter acetylenicus Strains.</title>
        <authorList>
            <person name="Sutton J.M."/>
            <person name="Baesman S.M."/>
            <person name="Fierst J.L."/>
            <person name="Poret-Peterson A.T."/>
            <person name="Oremland R.S."/>
            <person name="Dunlap D.S."/>
            <person name="Akob D.M."/>
        </authorList>
    </citation>
    <scope>NUCLEOTIDE SEQUENCE [LARGE SCALE GENOMIC DNA]</scope>
    <source>
        <strain evidence="1 2">DSM 3247</strain>
    </source>
</reference>
<sequence length="279" mass="31734">MQETIAVIFDFDDTLAPDSTSSFLDCRGVDVPHFWQDRVSPRIEDGWDPVPAYLYEMIALSHNGPPIRRDDLIRWGKRIKPFSGATRIFERVRRHAESINERVAVEFYLISSGIGDILRHTRLARHFNDIWCCDFHYDDEGGIVYPKNIVSFTDKTRFLFQIAKGITGPECRSQPFAVNRKVGSQQLRVPFDQMIVVGDGLTDIPCFSLIRRSGGYAIGVFDRANKAKWGRAWGFIEDGRVSNLVPADFGKNSALSLSLMMAVENLARKLRLRAQTYQG</sequence>
<proteinExistence type="predicted"/>
<protein>
    <submittedName>
        <fullName evidence="1">Hydrolase</fullName>
    </submittedName>
</protein>
<dbReference type="Proteomes" id="UP000182264">
    <property type="component" value="Chromosome"/>
</dbReference>
<dbReference type="OrthoDB" id="9785423at2"/>
<gene>
    <name evidence="1" type="ORF">A7E75_08925</name>
</gene>
<organism evidence="1 2">
    <name type="scientific">Syntrophotalea acetylenica</name>
    <name type="common">Pelobacter acetylenicus</name>
    <dbReference type="NCBI Taxonomy" id="29542"/>
    <lineage>
        <taxon>Bacteria</taxon>
        <taxon>Pseudomonadati</taxon>
        <taxon>Thermodesulfobacteriota</taxon>
        <taxon>Desulfuromonadia</taxon>
        <taxon>Desulfuromonadales</taxon>
        <taxon>Syntrophotaleaceae</taxon>
        <taxon>Syntrophotalea</taxon>
    </lineage>
</organism>
<dbReference type="RefSeq" id="WP_072286977.1">
    <property type="nucleotide sequence ID" value="NZ_CP015455.1"/>
</dbReference>
<dbReference type="InterPro" id="IPR023214">
    <property type="entry name" value="HAD_sf"/>
</dbReference>
<evidence type="ECO:0000313" key="2">
    <source>
        <dbReference type="Proteomes" id="UP000182264"/>
    </source>
</evidence>
<keyword evidence="2" id="KW-1185">Reference proteome</keyword>
<keyword evidence="1" id="KW-0378">Hydrolase</keyword>
<dbReference type="SUPFAM" id="SSF56784">
    <property type="entry name" value="HAD-like"/>
    <property type="match status" value="1"/>
</dbReference>
<dbReference type="EMBL" id="CP015518">
    <property type="protein sequence ID" value="APG25128.1"/>
    <property type="molecule type" value="Genomic_DNA"/>
</dbReference>
<dbReference type="InterPro" id="IPR036412">
    <property type="entry name" value="HAD-like_sf"/>
</dbReference>
<dbReference type="STRING" id="29542.A6070_02900"/>
<dbReference type="Gene3D" id="3.40.50.1000">
    <property type="entry name" value="HAD superfamily/HAD-like"/>
    <property type="match status" value="1"/>
</dbReference>
<name>A0A1L3GHI3_SYNAC</name>
<dbReference type="GO" id="GO:0016787">
    <property type="term" value="F:hydrolase activity"/>
    <property type="evidence" value="ECO:0007669"/>
    <property type="project" value="UniProtKB-KW"/>
</dbReference>
<dbReference type="AlphaFoldDB" id="A0A1L3GHI3"/>
<evidence type="ECO:0000313" key="1">
    <source>
        <dbReference type="EMBL" id="APG25128.1"/>
    </source>
</evidence>
<accession>A0A1L3GHI3</accession>